<dbReference type="InterPro" id="IPR000054">
    <property type="entry name" value="Ribosomal_eL31"/>
</dbReference>
<dbReference type="EMBL" id="MKHE01000005">
    <property type="protein sequence ID" value="OWK14880.1"/>
    <property type="molecule type" value="Genomic_DNA"/>
</dbReference>
<comment type="caution">
    <text evidence="4">The sequence shown here is derived from an EMBL/GenBank/DDBJ whole genome shotgun (WGS) entry which is preliminary data.</text>
</comment>
<evidence type="ECO:0000256" key="3">
    <source>
        <dbReference type="ARBA" id="ARBA00023274"/>
    </source>
</evidence>
<dbReference type="Gene3D" id="3.10.440.10">
    <property type="match status" value="1"/>
</dbReference>
<dbReference type="GO" id="GO:0002181">
    <property type="term" value="P:cytoplasmic translation"/>
    <property type="evidence" value="ECO:0007669"/>
    <property type="project" value="TreeGrafter"/>
</dbReference>
<name>A0A212D9G2_CEREH</name>
<dbReference type="PANTHER" id="PTHR10956">
    <property type="entry name" value="60S RIBOSOMAL PROTEIN L31"/>
    <property type="match status" value="1"/>
</dbReference>
<dbReference type="OrthoDB" id="9739313at2759"/>
<dbReference type="AlphaFoldDB" id="A0A212D9G2"/>
<accession>A0A212D9G2</accession>
<dbReference type="SMART" id="SM01380">
    <property type="entry name" value="Ribosomal_L31e"/>
    <property type="match status" value="1"/>
</dbReference>
<reference evidence="4 5" key="1">
    <citation type="journal article" date="2018" name="Mol. Genet. Genomics">
        <title>The red deer Cervus elaphus genome CerEla1.0: sequencing, annotating, genes, and chromosomes.</title>
        <authorList>
            <person name="Bana N.A."/>
            <person name="Nyiri A."/>
            <person name="Nagy J."/>
            <person name="Frank K."/>
            <person name="Nagy T."/>
            <person name="Steger V."/>
            <person name="Schiller M."/>
            <person name="Lakatos P."/>
            <person name="Sugar L."/>
            <person name="Horn P."/>
            <person name="Barta E."/>
            <person name="Orosz L."/>
        </authorList>
    </citation>
    <scope>NUCLEOTIDE SEQUENCE [LARGE SCALE GENOMIC DNA]</scope>
    <source>
        <strain evidence="4">Hungarian</strain>
    </source>
</reference>
<dbReference type="PANTHER" id="PTHR10956:SF0">
    <property type="entry name" value="60S RIBOSOMAL PROTEIN L31"/>
    <property type="match status" value="1"/>
</dbReference>
<keyword evidence="5" id="KW-1185">Reference proteome</keyword>
<proteinExistence type="inferred from homology"/>
<comment type="similarity">
    <text evidence="1">Belongs to the eukaryotic ribosomal protein eL31 family.</text>
</comment>
<dbReference type="InterPro" id="IPR023621">
    <property type="entry name" value="Ribosomal_eL31_dom_sf"/>
</dbReference>
<keyword evidence="2" id="KW-0689">Ribosomal protein</keyword>
<evidence type="ECO:0000313" key="4">
    <source>
        <dbReference type="EMBL" id="OWK14880.1"/>
    </source>
</evidence>
<gene>
    <name evidence="4" type="ORF">Celaphus_00000043</name>
</gene>
<dbReference type="Proteomes" id="UP000242450">
    <property type="component" value="Chromosome 5"/>
</dbReference>
<organism evidence="4 5">
    <name type="scientific">Cervus elaphus hippelaphus</name>
    <name type="common">European red deer</name>
    <dbReference type="NCBI Taxonomy" id="46360"/>
    <lineage>
        <taxon>Eukaryota</taxon>
        <taxon>Metazoa</taxon>
        <taxon>Chordata</taxon>
        <taxon>Craniata</taxon>
        <taxon>Vertebrata</taxon>
        <taxon>Euteleostomi</taxon>
        <taxon>Mammalia</taxon>
        <taxon>Eutheria</taxon>
        <taxon>Laurasiatheria</taxon>
        <taxon>Artiodactyla</taxon>
        <taxon>Ruminantia</taxon>
        <taxon>Pecora</taxon>
        <taxon>Cervidae</taxon>
        <taxon>Cervinae</taxon>
        <taxon>Cervus</taxon>
    </lineage>
</organism>
<dbReference type="GO" id="GO:0003735">
    <property type="term" value="F:structural constituent of ribosome"/>
    <property type="evidence" value="ECO:0007669"/>
    <property type="project" value="InterPro"/>
</dbReference>
<keyword evidence="3" id="KW-0687">Ribonucleoprotein</keyword>
<sequence>MHKSWAVFNIQASSKNSHRGWSAINKVVTRGNTVNIHKCTYGVGFKKHAPWSLQEIGKFAEKERGTPDVCINTRLNRAVWAKGTLNAPHGSVCSCPENMVKTHRTSSTCWLPTLSEAERIPTYRNSGVKN</sequence>
<evidence type="ECO:0000313" key="5">
    <source>
        <dbReference type="Proteomes" id="UP000242450"/>
    </source>
</evidence>
<dbReference type="Pfam" id="PF01198">
    <property type="entry name" value="Ribosomal_L31e"/>
    <property type="match status" value="1"/>
</dbReference>
<dbReference type="GO" id="GO:0022625">
    <property type="term" value="C:cytosolic large ribosomal subunit"/>
    <property type="evidence" value="ECO:0007669"/>
    <property type="project" value="TreeGrafter"/>
</dbReference>
<protein>
    <submittedName>
        <fullName evidence="4">Uncharacterized protein</fullName>
    </submittedName>
</protein>
<evidence type="ECO:0000256" key="2">
    <source>
        <dbReference type="ARBA" id="ARBA00022980"/>
    </source>
</evidence>
<evidence type="ECO:0000256" key="1">
    <source>
        <dbReference type="ARBA" id="ARBA00010808"/>
    </source>
</evidence>
<dbReference type="SUPFAM" id="SSF54575">
    <property type="entry name" value="Ribosomal protein L31e"/>
    <property type="match status" value="1"/>
</dbReference>